<evidence type="ECO:0000256" key="1">
    <source>
        <dbReference type="SAM" id="Phobius"/>
    </source>
</evidence>
<keyword evidence="4" id="KW-1185">Reference proteome</keyword>
<evidence type="ECO:0000313" key="3">
    <source>
        <dbReference type="EMBL" id="TGY06391.1"/>
    </source>
</evidence>
<dbReference type="PROSITE" id="PS51724">
    <property type="entry name" value="SPOR"/>
    <property type="match status" value="1"/>
</dbReference>
<dbReference type="InterPro" id="IPR040495">
    <property type="entry name" value="HU-CCDC81_bac_1"/>
</dbReference>
<dbReference type="InterPro" id="IPR007730">
    <property type="entry name" value="SPOR-like_dom"/>
</dbReference>
<dbReference type="Pfam" id="PF18174">
    <property type="entry name" value="HU-CCDC81_bac_1"/>
    <property type="match status" value="1"/>
</dbReference>
<dbReference type="Pfam" id="PF18175">
    <property type="entry name" value="HU-CCDC81_bac_2"/>
    <property type="match status" value="1"/>
</dbReference>
<name>A0A4S2AY29_9BACE</name>
<dbReference type="Gene3D" id="3.30.70.1070">
    <property type="entry name" value="Sporulation related repeat"/>
    <property type="match status" value="1"/>
</dbReference>
<keyword evidence="1" id="KW-0472">Membrane</keyword>
<feature type="domain" description="SPOR" evidence="2">
    <location>
        <begin position="289"/>
        <end position="365"/>
    </location>
</feature>
<dbReference type="AlphaFoldDB" id="A0A4S2AY29"/>
<dbReference type="EMBL" id="SRYZ01000017">
    <property type="protein sequence ID" value="TGY06391.1"/>
    <property type="molecule type" value="Genomic_DNA"/>
</dbReference>
<dbReference type="InterPro" id="IPR036680">
    <property type="entry name" value="SPOR-like_sf"/>
</dbReference>
<protein>
    <submittedName>
        <fullName evidence="3">SPOR domain-containing protein</fullName>
    </submittedName>
</protein>
<dbReference type="InterPro" id="IPR041268">
    <property type="entry name" value="HU-CCDC81_bac_2"/>
</dbReference>
<gene>
    <name evidence="3" type="ORF">E5355_09290</name>
</gene>
<reference evidence="3 4" key="1">
    <citation type="submission" date="2019-04" db="EMBL/GenBank/DDBJ databases">
        <title>Microbes associate with the intestines of laboratory mice.</title>
        <authorList>
            <person name="Navarre W."/>
            <person name="Wong E."/>
            <person name="Huang K."/>
            <person name="Tropini C."/>
            <person name="Ng K."/>
            <person name="Yu B."/>
        </authorList>
    </citation>
    <scope>NUCLEOTIDE SEQUENCE [LARGE SCALE GENOMIC DNA]</scope>
    <source>
        <strain evidence="3 4">NM69_E16B</strain>
    </source>
</reference>
<keyword evidence="1" id="KW-0812">Transmembrane</keyword>
<dbReference type="RefSeq" id="WP_136010145.1">
    <property type="nucleotide sequence ID" value="NZ_SRYZ01000017.1"/>
</dbReference>
<accession>A0A4S2AY29</accession>
<comment type="caution">
    <text evidence="3">The sequence shown here is derived from an EMBL/GenBank/DDBJ whole genome shotgun (WGS) entry which is preliminary data.</text>
</comment>
<evidence type="ECO:0000313" key="4">
    <source>
        <dbReference type="Proteomes" id="UP000310532"/>
    </source>
</evidence>
<sequence>MIELAQHIEILLLENDCVIVPGLGGFVAHYTSAMRVAEENIFLPPTRIIGFNPQLKMNDGLLVQSYMAVYDTDFSDATRIVEKKVSYIVTALHEEGKVDLPNIGELRYSIHGTYDFAPYDHKITTPYLYGLDSFEIQELAEQKKPYTEKTVRYSVPVVPEDKKRKFEIKFNRSYLLNAVAMVAVVALFFFLSTPIENTEVIEGNYAQLLPNELFEMIEKESLAINPIVVSQKADIPKASAQTHTRLQAKKEVVPVILQPKQQTAEVSSASATTKSEVQKTTTESVAPLLVSAKKYHVIIASVGTEKDAEAMAKQLIEKGYPHAKAIVGNGKMRVSIKSCDTETEAYQELNRVRQNKAYKNAWVLKK</sequence>
<organism evidence="3 4">
    <name type="scientific">Bacteroides muris</name>
    <name type="common">ex Afrizal et al. 2022</name>
    <dbReference type="NCBI Taxonomy" id="2516960"/>
    <lineage>
        <taxon>Bacteria</taxon>
        <taxon>Pseudomonadati</taxon>
        <taxon>Bacteroidota</taxon>
        <taxon>Bacteroidia</taxon>
        <taxon>Bacteroidales</taxon>
        <taxon>Bacteroidaceae</taxon>
        <taxon>Bacteroides</taxon>
    </lineage>
</organism>
<keyword evidence="1" id="KW-1133">Transmembrane helix</keyword>
<evidence type="ECO:0000259" key="2">
    <source>
        <dbReference type="PROSITE" id="PS51724"/>
    </source>
</evidence>
<feature type="transmembrane region" description="Helical" evidence="1">
    <location>
        <begin position="174"/>
        <end position="191"/>
    </location>
</feature>
<dbReference type="GO" id="GO:0042834">
    <property type="term" value="F:peptidoglycan binding"/>
    <property type="evidence" value="ECO:0007669"/>
    <property type="project" value="InterPro"/>
</dbReference>
<dbReference type="Pfam" id="PF05036">
    <property type="entry name" value="SPOR"/>
    <property type="match status" value="1"/>
</dbReference>
<dbReference type="Proteomes" id="UP000310532">
    <property type="component" value="Unassembled WGS sequence"/>
</dbReference>
<dbReference type="SUPFAM" id="SSF110997">
    <property type="entry name" value="Sporulation related repeat"/>
    <property type="match status" value="1"/>
</dbReference>
<proteinExistence type="predicted"/>